<protein>
    <submittedName>
        <fullName evidence="2">Uncharacterized protein</fullName>
    </submittedName>
</protein>
<keyword evidence="1" id="KW-1133">Transmembrane helix</keyword>
<dbReference type="AlphaFoldDB" id="A0AAW3UY35"/>
<keyword evidence="1" id="KW-0812">Transmembrane</keyword>
<keyword evidence="1" id="KW-0472">Membrane</keyword>
<evidence type="ECO:0000313" key="2">
    <source>
        <dbReference type="EMBL" id="MBB6203540.1"/>
    </source>
</evidence>
<evidence type="ECO:0000256" key="1">
    <source>
        <dbReference type="SAM" id="Phobius"/>
    </source>
</evidence>
<dbReference type="Proteomes" id="UP000518681">
    <property type="component" value="Unassembled WGS sequence"/>
</dbReference>
<dbReference type="EMBL" id="JACIIK010000007">
    <property type="protein sequence ID" value="MBB6203540.1"/>
    <property type="molecule type" value="Genomic_DNA"/>
</dbReference>
<sequence length="39" mass="4242">MDTMIGGWRMFSIGLISILAIIVLAFGALALIKYLSTLK</sequence>
<feature type="transmembrane region" description="Helical" evidence="1">
    <location>
        <begin position="12"/>
        <end position="32"/>
    </location>
</feature>
<gene>
    <name evidence="2" type="ORF">GGD69_004418</name>
</gene>
<accession>A0AAW3UY35</accession>
<name>A0AAW3UY35_9BURK</name>
<reference evidence="2 3" key="1">
    <citation type="submission" date="2020-08" db="EMBL/GenBank/DDBJ databases">
        <title>Genomic Encyclopedia of Type Strains, Phase IV (KMG-V): Genome sequencing to study the core and pangenomes of soil and plant-associated prokaryotes.</title>
        <authorList>
            <person name="Whitman W."/>
        </authorList>
    </citation>
    <scope>NUCLEOTIDE SEQUENCE [LARGE SCALE GENOMIC DNA]</scope>
    <source>
        <strain evidence="2 3">SEMIA 4013</strain>
    </source>
</reference>
<evidence type="ECO:0000313" key="3">
    <source>
        <dbReference type="Proteomes" id="UP000518681"/>
    </source>
</evidence>
<comment type="caution">
    <text evidence="2">The sequence shown here is derived from an EMBL/GenBank/DDBJ whole genome shotgun (WGS) entry which is preliminary data.</text>
</comment>
<organism evidence="2 3">
    <name type="scientific">Paraburkholderia fungorum</name>
    <dbReference type="NCBI Taxonomy" id="134537"/>
    <lineage>
        <taxon>Bacteria</taxon>
        <taxon>Pseudomonadati</taxon>
        <taxon>Pseudomonadota</taxon>
        <taxon>Betaproteobacteria</taxon>
        <taxon>Burkholderiales</taxon>
        <taxon>Burkholderiaceae</taxon>
        <taxon>Paraburkholderia</taxon>
    </lineage>
</organism>
<proteinExistence type="predicted"/>